<feature type="domain" description="Protein kinase" evidence="9">
    <location>
        <begin position="145"/>
        <end position="469"/>
    </location>
</feature>
<comment type="caution">
    <text evidence="10">The sequence shown here is derived from an EMBL/GenBank/DDBJ whole genome shotgun (WGS) entry which is preliminary data.</text>
</comment>
<dbReference type="HAMAP" id="MF_03181">
    <property type="entry name" value="PAN3"/>
    <property type="match status" value="1"/>
</dbReference>
<dbReference type="EMBL" id="JAACJM010000065">
    <property type="protein sequence ID" value="KAF5352917.1"/>
    <property type="molecule type" value="Genomic_DNA"/>
</dbReference>
<name>A0A8H5FY04_9AGAR</name>
<dbReference type="GO" id="GO:0031251">
    <property type="term" value="C:PAN complex"/>
    <property type="evidence" value="ECO:0007669"/>
    <property type="project" value="UniProtKB-UniRule"/>
</dbReference>
<proteinExistence type="inferred from homology"/>
<keyword evidence="6 7" id="KW-0175">Coiled coil</keyword>
<evidence type="ECO:0000256" key="2">
    <source>
        <dbReference type="ARBA" id="ARBA00022490"/>
    </source>
</evidence>
<dbReference type="InterPro" id="IPR001245">
    <property type="entry name" value="Ser-Thr/Tyr_kinase_cat_dom"/>
</dbReference>
<dbReference type="GO" id="GO:0000932">
    <property type="term" value="C:P-body"/>
    <property type="evidence" value="ECO:0007669"/>
    <property type="project" value="TreeGrafter"/>
</dbReference>
<feature type="binding site" evidence="7">
    <location>
        <position position="178"/>
    </location>
    <ligand>
        <name>ATP</name>
        <dbReference type="ChEBI" id="CHEBI:30616"/>
    </ligand>
</feature>
<reference evidence="10 11" key="1">
    <citation type="journal article" date="2020" name="ISME J.">
        <title>Uncovering the hidden diversity of litter-decomposition mechanisms in mushroom-forming fungi.</title>
        <authorList>
            <person name="Floudas D."/>
            <person name="Bentzer J."/>
            <person name="Ahren D."/>
            <person name="Johansson T."/>
            <person name="Persson P."/>
            <person name="Tunlid A."/>
        </authorList>
    </citation>
    <scope>NUCLEOTIDE SEQUENCE [LARGE SCALE GENOMIC DNA]</scope>
    <source>
        <strain evidence="10 11">CBS 291.85</strain>
    </source>
</reference>
<dbReference type="InterPro" id="IPR000719">
    <property type="entry name" value="Prot_kinase_dom"/>
</dbReference>
<comment type="domain">
    <text evidence="7">The pseudokinase domain, the coiled-coil (CC), and C-terminal knob domain (CK) form a structural unit (PKC) that forms an extensive high-affinity interaction surface for PAN2.</text>
</comment>
<dbReference type="PANTHER" id="PTHR12272:SF11">
    <property type="entry name" value="PAN2-PAN3 DEADENYLATION COMPLEX SUBUNIT PAN3"/>
    <property type="match status" value="1"/>
</dbReference>
<keyword evidence="11" id="KW-1185">Reference proteome</keyword>
<dbReference type="Gene3D" id="1.10.287.3700">
    <property type="match status" value="1"/>
</dbReference>
<dbReference type="GO" id="GO:0005524">
    <property type="term" value="F:ATP binding"/>
    <property type="evidence" value="ECO:0007669"/>
    <property type="project" value="UniProtKB-UniRule"/>
</dbReference>
<evidence type="ECO:0000256" key="8">
    <source>
        <dbReference type="SAM" id="MobiDB-lite"/>
    </source>
</evidence>
<dbReference type="Pfam" id="PF18101">
    <property type="entry name" value="Pan3_CK"/>
    <property type="match status" value="1"/>
</dbReference>
<dbReference type="GO" id="GO:0006397">
    <property type="term" value="P:mRNA processing"/>
    <property type="evidence" value="ECO:0007669"/>
    <property type="project" value="UniProtKB-KW"/>
</dbReference>
<comment type="similarity">
    <text evidence="7">Belongs to the protein kinase superfamily. PAN3 family.</text>
</comment>
<evidence type="ECO:0000256" key="5">
    <source>
        <dbReference type="ARBA" id="ARBA00022840"/>
    </source>
</evidence>
<keyword evidence="5 7" id="KW-0067">ATP-binding</keyword>
<gene>
    <name evidence="7" type="primary">PAN3</name>
    <name evidence="10" type="ORF">D9758_007902</name>
</gene>
<feature type="compositionally biased region" description="Low complexity" evidence="8">
    <location>
        <begin position="16"/>
        <end position="32"/>
    </location>
</feature>
<dbReference type="GO" id="GO:0000289">
    <property type="term" value="P:nuclear-transcribed mRNA poly(A) tail shortening"/>
    <property type="evidence" value="ECO:0007669"/>
    <property type="project" value="UniProtKB-UniRule"/>
</dbReference>
<dbReference type="FunFam" id="1.10.287.3700:FF:000001">
    <property type="entry name" value="PAN2-PAN3 deadenylation complex subunit PAN3"/>
    <property type="match status" value="1"/>
</dbReference>
<evidence type="ECO:0000256" key="7">
    <source>
        <dbReference type="HAMAP-Rule" id="MF_03181"/>
    </source>
</evidence>
<evidence type="ECO:0000313" key="10">
    <source>
        <dbReference type="EMBL" id="KAF5352917.1"/>
    </source>
</evidence>
<comment type="function">
    <text evidence="7">Regulatory subunit of the poly(A)-nuclease (PAN) deadenylation complex, one of two cytoplasmic mRNA deadenylases involved in mRNA turnover. PAN specifically shortens poly(A) tails of RNA and the activity is stimulated by poly(A)-binding protein PAB1. PAN deadenylation is followed by rapid degradation of the shortened mRNA tails by the CCR4-NOT complex. Deadenylated mRNAs are then degraded by two alternative mechanisms, namely exosome-mediated 3'-5' exonucleolytic degradation, or deadenlyation-dependent mRNA decaping and subsequent 5'-3' exonucleolytic degradation by XRN1. May also be involved in post-transcriptional maturation of mRNA poly(A) tails. PAN3 acts as a positive regulator for PAN activity, recruiting the catalytic subunit PAN2 to mRNA via its interaction with RNA and with PAB1.</text>
</comment>
<dbReference type="AlphaFoldDB" id="A0A8H5FY04"/>
<feature type="region of interest" description="Disordered" evidence="8">
    <location>
        <begin position="1"/>
        <end position="38"/>
    </location>
</feature>
<accession>A0A8H5FY04</accession>
<evidence type="ECO:0000256" key="4">
    <source>
        <dbReference type="ARBA" id="ARBA00022741"/>
    </source>
</evidence>
<dbReference type="InterPro" id="IPR041332">
    <property type="entry name" value="Pan3_CK"/>
</dbReference>
<comment type="subcellular location">
    <subcellularLocation>
        <location evidence="1 7">Cytoplasm</location>
    </subcellularLocation>
</comment>
<dbReference type="PANTHER" id="PTHR12272">
    <property type="entry name" value="DEADENYLATION COMPLEX SUBUNIT PAN3"/>
    <property type="match status" value="1"/>
</dbReference>
<comment type="subunit">
    <text evidence="7">Homodimer. Forms a heterotrimer with a catalytic subunit PAN2 to form the poly(A)-nuclease (PAN) deadenylation complex. Interacts (via PAM-2 motif) with poly(A)-binding protein PAB1 (via PABC domain), conferring substrate specificity of the enzyme complex.</text>
</comment>
<dbReference type="GO" id="GO:0004672">
    <property type="term" value="F:protein kinase activity"/>
    <property type="evidence" value="ECO:0007669"/>
    <property type="project" value="InterPro"/>
</dbReference>
<evidence type="ECO:0000256" key="6">
    <source>
        <dbReference type="ARBA" id="ARBA00023054"/>
    </source>
</evidence>
<comment type="caution">
    <text evidence="7">Lacks conserved residue(s) required for the propagation of feature annotation.</text>
</comment>
<dbReference type="InterPro" id="IPR011009">
    <property type="entry name" value="Kinase-like_dom_sf"/>
</dbReference>
<comment type="domain">
    <text evidence="7">Contains a pseudokinase domain. The protein kinase domain is predicted to be catalytically inactive because some of the residues important for catalytic activity are substituted and it lacks the equivalent of the binding site for a peptide substrate. However, it has retained an ATP-binding site and ATP-binding is required for mRNA degradation, stimulating the activity of the PAN2 nuclease in vitro. The nucleotide-binding site is juxtaposed to the RNase active site of PAN2 in the complex and may actually bind nucleosides of a poly(A) RNA rather than ATP, feeding the poly(A)-tail to the active site of the deadenylase and thus increasing the efficiency with which this distributive enzyme degrades oligo(A) RNAs.</text>
</comment>
<evidence type="ECO:0000256" key="3">
    <source>
        <dbReference type="ARBA" id="ARBA00022664"/>
    </source>
</evidence>
<sequence>MDKGCIYYHPPPPDSQPIMSSPSPSPPDYQSIQEPQAAYNPFGYSTESTDQMNTFYDDSQSQYSSYASDYDQGGVDIPFYSTPAPVYLREPLNYHLYTPTLPSVFVTSSTDSHFVPPSSELRQTLQSRSLNLPEELQEYHTLAPLDTVNASERRKFGNWYSAVYMAIKSTDGRAYALRRVENFRLMHQSAFSAIEAWGHIQHPSIVRVHEAFTTRAFNDSSLVVVYAYHPDAQTLYDVYLKSTSSLPFQPSRSQSFQSLDQAVVTAQPIHQPQFTPIPERTIWSYIVQIASAIKKVHEAKLAVRMIDTTKILVTGKNRIRIGSCGIVDVLMHDSHQDMHLLQLEDLTMFGRLIFALCCNNASATTNGNFQKSLEVMSRLYSPEIKTLALFLISKNHPNKNINAVYEMIGTKIFTELDDALIATDKLENELLSELENARLVRLLCKFGFINERPEFARDPRWSETGDRYIIKLFRDYVFHQSDEHGNPVTNLSHVLSCLSKLDAGTDEKVMLVARDEQSCLVVSYKEIKACIDAAFSDLSRAGR</sequence>
<dbReference type="Pfam" id="PF07714">
    <property type="entry name" value="PK_Tyr_Ser-Thr"/>
    <property type="match status" value="1"/>
</dbReference>
<keyword evidence="4 7" id="KW-0547">Nucleotide-binding</keyword>
<keyword evidence="2 7" id="KW-0963">Cytoplasm</keyword>
<dbReference type="InterPro" id="IPR030844">
    <property type="entry name" value="PAN3"/>
</dbReference>
<comment type="domain">
    <text evidence="7">The N-terminal zinc finger binds to poly(A) RNA.</text>
</comment>
<dbReference type="Proteomes" id="UP000559256">
    <property type="component" value="Unassembled WGS sequence"/>
</dbReference>
<evidence type="ECO:0000259" key="9">
    <source>
        <dbReference type="PROSITE" id="PS50011"/>
    </source>
</evidence>
<organism evidence="10 11">
    <name type="scientific">Tetrapyrgos nigripes</name>
    <dbReference type="NCBI Taxonomy" id="182062"/>
    <lineage>
        <taxon>Eukaryota</taxon>
        <taxon>Fungi</taxon>
        <taxon>Dikarya</taxon>
        <taxon>Basidiomycota</taxon>
        <taxon>Agaricomycotina</taxon>
        <taxon>Agaricomycetes</taxon>
        <taxon>Agaricomycetidae</taxon>
        <taxon>Agaricales</taxon>
        <taxon>Marasmiineae</taxon>
        <taxon>Marasmiaceae</taxon>
        <taxon>Tetrapyrgos</taxon>
    </lineage>
</organism>
<dbReference type="Gene3D" id="1.20.5.5160">
    <property type="match status" value="1"/>
</dbReference>
<keyword evidence="3 7" id="KW-0507">mRNA processing</keyword>
<feature type="coiled-coil region" evidence="7">
    <location>
        <begin position="410"/>
        <end position="448"/>
    </location>
</feature>
<dbReference type="SUPFAM" id="SSF56112">
    <property type="entry name" value="Protein kinase-like (PK-like)"/>
    <property type="match status" value="1"/>
</dbReference>
<dbReference type="OrthoDB" id="204958at2759"/>
<dbReference type="GO" id="GO:0008143">
    <property type="term" value="F:poly(A) binding"/>
    <property type="evidence" value="ECO:0007669"/>
    <property type="project" value="TreeGrafter"/>
</dbReference>
<feature type="binding site" evidence="7">
    <location>
        <begin position="309"/>
        <end position="310"/>
    </location>
    <ligand>
        <name>ATP</name>
        <dbReference type="ChEBI" id="CHEBI:30616"/>
    </ligand>
</feature>
<evidence type="ECO:0000256" key="1">
    <source>
        <dbReference type="ARBA" id="ARBA00004496"/>
    </source>
</evidence>
<protein>
    <recommendedName>
        <fullName evidence="7">PAN2-PAN3 deadenylation complex subunit PAN3</fullName>
    </recommendedName>
    <alternativeName>
        <fullName evidence="7">PAB1P-dependent poly(A)-specific ribonuclease</fullName>
    </alternativeName>
    <alternativeName>
        <fullName evidence="7">Poly(A)-nuclease deadenylation complex subunit 3</fullName>
        <shortName evidence="7">PAN deadenylation complex subunit 3</shortName>
    </alternativeName>
</protein>
<feature type="region of interest" description="Knob domain" evidence="7">
    <location>
        <begin position="449"/>
        <end position="543"/>
    </location>
</feature>
<evidence type="ECO:0000313" key="11">
    <source>
        <dbReference type="Proteomes" id="UP000559256"/>
    </source>
</evidence>
<dbReference type="PROSITE" id="PS50011">
    <property type="entry name" value="PROTEIN_KINASE_DOM"/>
    <property type="match status" value="1"/>
</dbReference>
<dbReference type="Gene3D" id="1.10.510.10">
    <property type="entry name" value="Transferase(Phosphotransferase) domain 1"/>
    <property type="match status" value="1"/>
</dbReference>